<organism evidence="2 3">
    <name type="scientific">Nocardiopsis changdeensis</name>
    <dbReference type="NCBI Taxonomy" id="2831969"/>
    <lineage>
        <taxon>Bacteria</taxon>
        <taxon>Bacillati</taxon>
        <taxon>Actinomycetota</taxon>
        <taxon>Actinomycetes</taxon>
        <taxon>Streptosporangiales</taxon>
        <taxon>Nocardiopsidaceae</taxon>
        <taxon>Nocardiopsis</taxon>
    </lineage>
</organism>
<sequence>MDGTHTGDLLAGDDDGPEEVNDLLDDGGDTVSGASRSLLAERSPDATKTTVLLRDELGLPTVGEIGGDLLGVEAEAAARDTGLPGRAVGLPPRPVPDTVIDEADHPGLALRAVSLRGDRNRARGLPRQESFGLYPLEHAGEPFVLAVTACAFPSVRDADRVRRLLWRGAAAEIAGLAAPLRDPEHFRKLCAQLLGRALEYGPTGALTAALLRLSPEGETTDCLLFGTDVASARLLRGGEWEPLPATLPADPDGIHVNGHRIAPGEALLLCGSGLSGPMADAETAERLAAQWGSGRVPGRMEFAWQLDFRADGHDDDRTAVCLWGL</sequence>
<gene>
    <name evidence="2" type="ORF">KGD84_30515</name>
</gene>
<evidence type="ECO:0008006" key="4">
    <source>
        <dbReference type="Google" id="ProtNLM"/>
    </source>
</evidence>
<dbReference type="Proteomes" id="UP000676079">
    <property type="component" value="Chromosome"/>
</dbReference>
<evidence type="ECO:0000313" key="2">
    <source>
        <dbReference type="EMBL" id="QUX22581.1"/>
    </source>
</evidence>
<dbReference type="RefSeq" id="WP_220563796.1">
    <property type="nucleotide sequence ID" value="NZ_CP074133.1"/>
</dbReference>
<accession>A0ABX8BNX8</accession>
<evidence type="ECO:0000313" key="3">
    <source>
        <dbReference type="Proteomes" id="UP000676079"/>
    </source>
</evidence>
<keyword evidence="3" id="KW-1185">Reference proteome</keyword>
<protein>
    <recommendedName>
        <fullName evidence="4">PPM-type phosphatase domain-containing protein</fullName>
    </recommendedName>
</protein>
<name>A0ABX8BNX8_9ACTN</name>
<feature type="region of interest" description="Disordered" evidence="1">
    <location>
        <begin position="1"/>
        <end position="29"/>
    </location>
</feature>
<proteinExistence type="predicted"/>
<evidence type="ECO:0000256" key="1">
    <source>
        <dbReference type="SAM" id="MobiDB-lite"/>
    </source>
</evidence>
<reference evidence="2 3" key="1">
    <citation type="submission" date="2021-05" db="EMBL/GenBank/DDBJ databases">
        <title>Direct Submission.</title>
        <authorList>
            <person name="Li K."/>
            <person name="Gao J."/>
        </authorList>
    </citation>
    <scope>NUCLEOTIDE SEQUENCE [LARGE SCALE GENOMIC DNA]</scope>
    <source>
        <strain evidence="2 3">Mg02</strain>
    </source>
</reference>
<dbReference type="EMBL" id="CP074133">
    <property type="protein sequence ID" value="QUX22581.1"/>
    <property type="molecule type" value="Genomic_DNA"/>
</dbReference>
<feature type="compositionally biased region" description="Acidic residues" evidence="1">
    <location>
        <begin position="11"/>
        <end position="28"/>
    </location>
</feature>